<dbReference type="NCBIfam" id="TIGR01136">
    <property type="entry name" value="cysKM"/>
    <property type="match status" value="1"/>
</dbReference>
<dbReference type="UniPathway" id="UPA00136">
    <property type="reaction ID" value="UER00200"/>
</dbReference>
<feature type="binding site" evidence="10">
    <location>
        <begin position="177"/>
        <end position="181"/>
    </location>
    <ligand>
        <name>pyridoxal 5'-phosphate</name>
        <dbReference type="ChEBI" id="CHEBI:597326"/>
    </ligand>
</feature>
<dbReference type="CDD" id="cd01561">
    <property type="entry name" value="CBS_like"/>
    <property type="match status" value="1"/>
</dbReference>
<dbReference type="GO" id="GO:0006535">
    <property type="term" value="P:cysteine biosynthetic process from serine"/>
    <property type="evidence" value="ECO:0007669"/>
    <property type="project" value="UniProtKB-UniRule"/>
</dbReference>
<dbReference type="EC" id="2.5.1.47" evidence="4 12"/>
<dbReference type="EMBL" id="VMRY01000003">
    <property type="protein sequence ID" value="TVT59625.1"/>
    <property type="molecule type" value="Genomic_DNA"/>
</dbReference>
<evidence type="ECO:0000256" key="4">
    <source>
        <dbReference type="ARBA" id="ARBA00012681"/>
    </source>
</evidence>
<dbReference type="InterPro" id="IPR050214">
    <property type="entry name" value="Cys_Synth/Cystath_Beta-Synth"/>
</dbReference>
<dbReference type="PROSITE" id="PS00901">
    <property type="entry name" value="CYS_SYNTHASE"/>
    <property type="match status" value="1"/>
</dbReference>
<organism evidence="14 15">
    <name type="scientific">Sedimenticola thiotaurini</name>
    <dbReference type="NCBI Taxonomy" id="1543721"/>
    <lineage>
        <taxon>Bacteria</taxon>
        <taxon>Pseudomonadati</taxon>
        <taxon>Pseudomonadota</taxon>
        <taxon>Gammaproteobacteria</taxon>
        <taxon>Chromatiales</taxon>
        <taxon>Sedimenticolaceae</taxon>
        <taxon>Sedimenticola</taxon>
    </lineage>
</organism>
<dbReference type="GO" id="GO:0004124">
    <property type="term" value="F:cysteine synthase activity"/>
    <property type="evidence" value="ECO:0007669"/>
    <property type="project" value="UniProtKB-UniRule"/>
</dbReference>
<dbReference type="InterPro" id="IPR036052">
    <property type="entry name" value="TrpB-like_PALP_sf"/>
</dbReference>
<name>A0A558DF16_9GAMM</name>
<evidence type="ECO:0000256" key="12">
    <source>
        <dbReference type="RuleBase" id="RU003985"/>
    </source>
</evidence>
<dbReference type="InterPro" id="IPR005856">
    <property type="entry name" value="Cys_synth"/>
</dbReference>
<evidence type="ECO:0000313" key="15">
    <source>
        <dbReference type="Proteomes" id="UP000317355"/>
    </source>
</evidence>
<keyword evidence="5 12" id="KW-0028">Amino-acid biosynthesis</keyword>
<dbReference type="Pfam" id="PF00291">
    <property type="entry name" value="PALP"/>
    <property type="match status" value="1"/>
</dbReference>
<evidence type="ECO:0000256" key="3">
    <source>
        <dbReference type="ARBA" id="ARBA00007103"/>
    </source>
</evidence>
<comment type="similarity">
    <text evidence="3 12">Belongs to the cysteine synthase/cystathionine beta-synthase family.</text>
</comment>
<feature type="binding site" evidence="10">
    <location>
        <position position="75"/>
    </location>
    <ligand>
        <name>pyridoxal 5'-phosphate</name>
        <dbReference type="ChEBI" id="CHEBI:597326"/>
    </ligand>
</feature>
<gene>
    <name evidence="14" type="primary">cysK</name>
    <name evidence="14" type="ORF">FHK82_01205</name>
</gene>
<dbReference type="FunFam" id="3.40.50.1100:FF:000006">
    <property type="entry name" value="Cysteine synthase"/>
    <property type="match status" value="1"/>
</dbReference>
<evidence type="ECO:0000256" key="7">
    <source>
        <dbReference type="ARBA" id="ARBA00022898"/>
    </source>
</evidence>
<evidence type="ECO:0000256" key="1">
    <source>
        <dbReference type="ARBA" id="ARBA00001933"/>
    </source>
</evidence>
<accession>A0A558DF16</accession>
<reference evidence="14 15" key="1">
    <citation type="submission" date="2019-07" db="EMBL/GenBank/DDBJ databases">
        <title>The pathways for chlorine oxyanion respiration interact through the shared metabolite chlorate.</title>
        <authorList>
            <person name="Barnum T.P."/>
            <person name="Cheng Y."/>
            <person name="Hill K.A."/>
            <person name="Lucas L.N."/>
            <person name="Carlson H.K."/>
            <person name="Coates J.D."/>
        </authorList>
    </citation>
    <scope>NUCLEOTIDE SEQUENCE [LARGE SCALE GENOMIC DNA]</scope>
    <source>
        <strain evidence="14">BK-3</strain>
    </source>
</reference>
<comment type="cofactor">
    <cofactor evidence="1 10 12">
        <name>pyridoxal 5'-phosphate</name>
        <dbReference type="ChEBI" id="CHEBI:597326"/>
    </cofactor>
</comment>
<dbReference type="Proteomes" id="UP000317355">
    <property type="component" value="Unassembled WGS sequence"/>
</dbReference>
<proteinExistence type="inferred from homology"/>
<keyword evidence="6 12" id="KW-0808">Transferase</keyword>
<feature type="modified residue" description="N6-(pyridoxal phosphate)lysine" evidence="11">
    <location>
        <position position="45"/>
    </location>
</feature>
<feature type="binding site" evidence="10">
    <location>
        <position position="265"/>
    </location>
    <ligand>
        <name>pyridoxal 5'-phosphate</name>
        <dbReference type="ChEBI" id="CHEBI:597326"/>
    </ligand>
</feature>
<evidence type="ECO:0000256" key="6">
    <source>
        <dbReference type="ARBA" id="ARBA00022679"/>
    </source>
</evidence>
<evidence type="ECO:0000256" key="8">
    <source>
        <dbReference type="ARBA" id="ARBA00023192"/>
    </source>
</evidence>
<evidence type="ECO:0000313" key="14">
    <source>
        <dbReference type="EMBL" id="TVT59625.1"/>
    </source>
</evidence>
<dbReference type="STRING" id="1543721.AAY24_13655"/>
<comment type="caution">
    <text evidence="14">The sequence shown here is derived from an EMBL/GenBank/DDBJ whole genome shotgun (WGS) entry which is preliminary data.</text>
</comment>
<dbReference type="SUPFAM" id="SSF53686">
    <property type="entry name" value="Tryptophan synthase beta subunit-like PLP-dependent enzymes"/>
    <property type="match status" value="1"/>
</dbReference>
<evidence type="ECO:0000256" key="11">
    <source>
        <dbReference type="PIRSR" id="PIRSR605856-51"/>
    </source>
</evidence>
<dbReference type="InterPro" id="IPR005859">
    <property type="entry name" value="CysK"/>
</dbReference>
<dbReference type="PANTHER" id="PTHR10314">
    <property type="entry name" value="CYSTATHIONINE BETA-SYNTHASE"/>
    <property type="match status" value="1"/>
</dbReference>
<keyword evidence="7 10" id="KW-0663">Pyridoxal phosphate</keyword>
<dbReference type="NCBIfam" id="TIGR01139">
    <property type="entry name" value="cysK"/>
    <property type="match status" value="1"/>
</dbReference>
<sequence>MLMKYDNILQTIGNTPVIRLNKVSDILAAELWVKLESFNPAGSVKDRPALNMIERAEQRGSLKPGDTIIEPTSGNTGIGLAMIAAQKGYPSVFVMAEDMSEERKTILRAFGGKLVLTPAEKGTKGAIEEAKKLAAENGWFFVGQHFNPDNPDAHKSTADEIWADFGSQLDTIVCTTGTGGTISGIGKYMRQHNPAIQIIATEPADSPILSQGIACKHKIMGTAPGFIPETLDTHIYNLILQITTEEAYDTTRFLAQQEGIFAGISSGAAVAGMIKMAKDEAYRGKVLLAMLPDTGERYLSTDLWD</sequence>
<comment type="pathway">
    <text evidence="2">Amino-acid biosynthesis; L-cysteine biosynthesis; L-cysteine from L-serine: step 2/2.</text>
</comment>
<dbReference type="InterPro" id="IPR001216">
    <property type="entry name" value="P-phosphate_BS"/>
</dbReference>
<comment type="catalytic activity">
    <reaction evidence="9 12">
        <text>O-acetyl-L-serine + hydrogen sulfide = L-cysteine + acetate</text>
        <dbReference type="Rhea" id="RHEA:14829"/>
        <dbReference type="ChEBI" id="CHEBI:29919"/>
        <dbReference type="ChEBI" id="CHEBI:30089"/>
        <dbReference type="ChEBI" id="CHEBI:35235"/>
        <dbReference type="ChEBI" id="CHEBI:58340"/>
        <dbReference type="EC" id="2.5.1.47"/>
    </reaction>
</comment>
<evidence type="ECO:0000256" key="9">
    <source>
        <dbReference type="ARBA" id="ARBA00047931"/>
    </source>
</evidence>
<evidence type="ECO:0000259" key="13">
    <source>
        <dbReference type="Pfam" id="PF00291"/>
    </source>
</evidence>
<feature type="domain" description="Tryptophan synthase beta chain-like PALP" evidence="13">
    <location>
        <begin position="8"/>
        <end position="292"/>
    </location>
</feature>
<dbReference type="AlphaFoldDB" id="A0A558DF16"/>
<evidence type="ECO:0000256" key="2">
    <source>
        <dbReference type="ARBA" id="ARBA00004962"/>
    </source>
</evidence>
<dbReference type="InterPro" id="IPR001926">
    <property type="entry name" value="TrpB-like_PALP"/>
</dbReference>
<protein>
    <recommendedName>
        <fullName evidence="4 12">Cysteine synthase</fullName>
        <ecNumber evidence="4 12">2.5.1.47</ecNumber>
    </recommendedName>
</protein>
<evidence type="ECO:0000256" key="5">
    <source>
        <dbReference type="ARBA" id="ARBA00022605"/>
    </source>
</evidence>
<keyword evidence="8 12" id="KW-0198">Cysteine biosynthesis</keyword>
<evidence type="ECO:0000256" key="10">
    <source>
        <dbReference type="PIRSR" id="PIRSR605856-50"/>
    </source>
</evidence>
<dbReference type="Gene3D" id="3.40.50.1100">
    <property type="match status" value="2"/>
</dbReference>